<feature type="transmembrane region" description="Helical" evidence="1">
    <location>
        <begin position="175"/>
        <end position="193"/>
    </location>
</feature>
<keyword evidence="1" id="KW-1003">Cell membrane</keyword>
<keyword evidence="1" id="KW-0732">Signal</keyword>
<dbReference type="GO" id="GO:0010167">
    <property type="term" value="P:response to nitrate"/>
    <property type="evidence" value="ECO:0007669"/>
    <property type="project" value="UniProtKB-UniRule"/>
</dbReference>
<dbReference type="GO" id="GO:0015112">
    <property type="term" value="F:nitrate transmembrane transporter activity"/>
    <property type="evidence" value="ECO:0007669"/>
    <property type="project" value="TreeGrafter"/>
</dbReference>
<organism evidence="2 3">
    <name type="scientific">Trema orientale</name>
    <name type="common">Charcoal tree</name>
    <name type="synonym">Celtis orientalis</name>
    <dbReference type="NCBI Taxonomy" id="63057"/>
    <lineage>
        <taxon>Eukaryota</taxon>
        <taxon>Viridiplantae</taxon>
        <taxon>Streptophyta</taxon>
        <taxon>Embryophyta</taxon>
        <taxon>Tracheophyta</taxon>
        <taxon>Spermatophyta</taxon>
        <taxon>Magnoliopsida</taxon>
        <taxon>eudicotyledons</taxon>
        <taxon>Gunneridae</taxon>
        <taxon>Pentapetalae</taxon>
        <taxon>rosids</taxon>
        <taxon>fabids</taxon>
        <taxon>Rosales</taxon>
        <taxon>Cannabaceae</taxon>
        <taxon>Trema</taxon>
    </lineage>
</organism>
<keyword evidence="1" id="KW-0812">Transmembrane</keyword>
<comment type="caution">
    <text evidence="2">The sequence shown here is derived from an EMBL/GenBank/DDBJ whole genome shotgun (WGS) entry which is preliminary data.</text>
</comment>
<dbReference type="GO" id="GO:0005886">
    <property type="term" value="C:plasma membrane"/>
    <property type="evidence" value="ECO:0007669"/>
    <property type="project" value="UniProtKB-UniRule"/>
</dbReference>
<dbReference type="FunCoup" id="A0A2P5FG33">
    <property type="interactions" value="252"/>
</dbReference>
<dbReference type="EMBL" id="JXTC01000036">
    <property type="protein sequence ID" value="PON96760.1"/>
    <property type="molecule type" value="Genomic_DNA"/>
</dbReference>
<dbReference type="Proteomes" id="UP000237000">
    <property type="component" value="Unassembled WGS sequence"/>
</dbReference>
<evidence type="ECO:0000313" key="2">
    <source>
        <dbReference type="EMBL" id="PON96760.1"/>
    </source>
</evidence>
<gene>
    <name evidence="2" type="ORF">TorRG33x02_074640</name>
</gene>
<dbReference type="InterPro" id="IPR016605">
    <property type="entry name" value="Transptr_NO3_Nar2"/>
</dbReference>
<dbReference type="InParanoid" id="A0A2P5FG33"/>
<keyword evidence="3" id="KW-1185">Reference proteome</keyword>
<keyword evidence="1" id="KW-0472">Membrane</keyword>
<evidence type="ECO:0000256" key="1">
    <source>
        <dbReference type="PIRNR" id="PIRNR012939"/>
    </source>
</evidence>
<comment type="similarity">
    <text evidence="1">Belongs to the NAR2 family.</text>
</comment>
<dbReference type="STRING" id="63057.A0A2P5FG33"/>
<name>A0A2P5FG33_TREOI</name>
<evidence type="ECO:0000313" key="3">
    <source>
        <dbReference type="Proteomes" id="UP000237000"/>
    </source>
</evidence>
<protein>
    <recommendedName>
        <fullName evidence="1">High-affinity nitrate transporter</fullName>
    </recommendedName>
</protein>
<feature type="signal peptide" evidence="1">
    <location>
        <begin position="1"/>
        <end position="18"/>
    </location>
</feature>
<proteinExistence type="inferred from homology"/>
<feature type="chain" id="PRO_5017107530" description="High-affinity nitrate transporter" evidence="1">
    <location>
        <begin position="19"/>
        <end position="205"/>
    </location>
</feature>
<dbReference type="PANTHER" id="PTHR34806:SF1">
    <property type="entry name" value="HIGH-AFFINITY NITRATE TRANSPORTER 3.1"/>
    <property type="match status" value="1"/>
</dbReference>
<dbReference type="AlphaFoldDB" id="A0A2P5FG33"/>
<keyword evidence="1" id="KW-1133">Transmembrane helix</keyword>
<accession>A0A2P5FG33</accession>
<dbReference type="PIRSF" id="PIRSF012939">
    <property type="entry name" value="Transpt_NO3_Nar2"/>
    <property type="match status" value="1"/>
</dbReference>
<dbReference type="PANTHER" id="PTHR34806">
    <property type="entry name" value="HIGH-AFFINITY NITRATE TRANSPORTER 3.2"/>
    <property type="match status" value="1"/>
</dbReference>
<dbReference type="OrthoDB" id="2015470at2759"/>
<dbReference type="GO" id="GO:0042128">
    <property type="term" value="P:nitrate assimilation"/>
    <property type="evidence" value="ECO:0007669"/>
    <property type="project" value="UniProtKB-UniRule"/>
</dbReference>
<dbReference type="Pfam" id="PF16974">
    <property type="entry name" value="NAR2"/>
    <property type="match status" value="1"/>
</dbReference>
<keyword evidence="1" id="KW-0534">Nitrate assimilation</keyword>
<comment type="function">
    <text evidence="1">Involved in nitrate transport.</text>
</comment>
<reference evidence="3" key="1">
    <citation type="submission" date="2016-06" db="EMBL/GenBank/DDBJ databases">
        <title>Parallel loss of symbiosis genes in relatives of nitrogen-fixing non-legume Parasponia.</title>
        <authorList>
            <person name="Van Velzen R."/>
            <person name="Holmer R."/>
            <person name="Bu F."/>
            <person name="Rutten L."/>
            <person name="Van Zeijl A."/>
            <person name="Liu W."/>
            <person name="Santuari L."/>
            <person name="Cao Q."/>
            <person name="Sharma T."/>
            <person name="Shen D."/>
            <person name="Roswanjaya Y."/>
            <person name="Wardhani T."/>
            <person name="Kalhor M.S."/>
            <person name="Jansen J."/>
            <person name="Van den Hoogen J."/>
            <person name="Gungor B."/>
            <person name="Hartog M."/>
            <person name="Hontelez J."/>
            <person name="Verver J."/>
            <person name="Yang W.-C."/>
            <person name="Schijlen E."/>
            <person name="Repin R."/>
            <person name="Schilthuizen M."/>
            <person name="Schranz E."/>
            <person name="Heidstra R."/>
            <person name="Miyata K."/>
            <person name="Fedorova E."/>
            <person name="Kohlen W."/>
            <person name="Bisseling T."/>
            <person name="Smit S."/>
            <person name="Geurts R."/>
        </authorList>
    </citation>
    <scope>NUCLEOTIDE SEQUENCE [LARGE SCALE GENOMIC DNA]</scope>
    <source>
        <strain evidence="3">cv. RG33-2</strain>
    </source>
</reference>
<sequence length="205" mass="22711">MAGHGLILASLLVLSCFAETSFGIVYFSSLQRTLIVTASPKQGQVLKAGEDKITVNWALNTTFPAGTDSAYKTIKVKLCYAPASQVERGWRKTEDDLSKDKTCQFNIVARPYSASNKSFEWTVERDVPLGTYFVRAYAYNSEDAQVAFGQTTDPHKTTNLFSIEAISGRHLSLDVASICFSAFSVLSLFGFFWSEKRKAKSSQQK</sequence>